<dbReference type="EMBL" id="CP011542">
    <property type="protein sequence ID" value="AKK06339.1"/>
    <property type="molecule type" value="Genomic_DNA"/>
</dbReference>
<feature type="domain" description="DUF7824" evidence="1">
    <location>
        <begin position="152"/>
        <end position="202"/>
    </location>
</feature>
<dbReference type="OrthoDB" id="3245799at2"/>
<dbReference type="Proteomes" id="UP000035199">
    <property type="component" value="Chromosome"/>
</dbReference>
<name>A0A0G3GYU8_9CORY</name>
<accession>A0A0G3GYU8</accession>
<dbReference type="KEGG" id="cmv:CMUST_10115"/>
<dbReference type="RefSeq" id="WP_047262384.1">
    <property type="nucleotide sequence ID" value="NZ_CP011542.1"/>
</dbReference>
<keyword evidence="3" id="KW-1185">Reference proteome</keyword>
<dbReference type="STRING" id="571915.CMUST_10115"/>
<dbReference type="AlphaFoldDB" id="A0A0G3GYU8"/>
<proteinExistence type="predicted"/>
<reference evidence="3" key="2">
    <citation type="submission" date="2015-05" db="EMBL/GenBank/DDBJ databases">
        <title>Complete genome sequence of Corynebacterium mustelae DSM 45274, isolated from various tissues of a male ferret with lethal sepsis.</title>
        <authorList>
            <person name="Ruckert C."/>
            <person name="Albersmeier A."/>
            <person name="Winkler A."/>
            <person name="Tauch A."/>
        </authorList>
    </citation>
    <scope>NUCLEOTIDE SEQUENCE [LARGE SCALE GENOMIC DNA]</scope>
    <source>
        <strain evidence="3">DSM 45274</strain>
    </source>
</reference>
<dbReference type="Pfam" id="PF25148">
    <property type="entry name" value="DUF7824"/>
    <property type="match status" value="1"/>
</dbReference>
<evidence type="ECO:0000313" key="2">
    <source>
        <dbReference type="EMBL" id="AKK06339.1"/>
    </source>
</evidence>
<sequence>MLRELHLTDEELIRNAHLFVSHDSAVVTAFGHRILTLIDAPDIARAALAADTNTAVRETLRVLGDAATGVDKLQTELKELCTSVDSQIAQLAAVLLGRPAATPTCEIHPSPPVWQPPALTHDIPARFFVTRVEAHTWVDPLTACADLGQEFLISTPSHADFSIAADVFIDRLRAYARAGQPILEPDFVLALGRLRIHDADQVARQVVGVRVPLYPDPGVDAGQLAAAYAHDPFRDPGMRGCYGKDVEYPASLSVLPNRWAGNSYDHRAFPRFADSAFCRFLHDPEGLEGVAFAGSPLPAPALAALFRSSANQETIEAAWRRGLVWEGNIDAALFDATTLSHVITLCYRLAQKGMAGFVIKLLSELSQCFPVQEVADALVNVRRCVEQGRK</sequence>
<protein>
    <recommendedName>
        <fullName evidence="1">DUF7824 domain-containing protein</fullName>
    </recommendedName>
</protein>
<evidence type="ECO:0000259" key="1">
    <source>
        <dbReference type="Pfam" id="PF25148"/>
    </source>
</evidence>
<reference evidence="2 3" key="1">
    <citation type="journal article" date="2015" name="Genome Announc.">
        <title>Complete Genome Sequence of the Type Strain Corynebacterium mustelae DSM 45274, Isolated from Various Tissues of a Male Ferret with Lethal Sepsis.</title>
        <authorList>
            <person name="Ruckert C."/>
            <person name="Eimer J."/>
            <person name="Winkler A."/>
            <person name="Tauch A."/>
        </authorList>
    </citation>
    <scope>NUCLEOTIDE SEQUENCE [LARGE SCALE GENOMIC DNA]</scope>
    <source>
        <strain evidence="2 3">DSM 45274</strain>
    </source>
</reference>
<dbReference type="PATRIC" id="fig|571915.4.peg.2147"/>
<dbReference type="InterPro" id="IPR056726">
    <property type="entry name" value="DUF7824"/>
</dbReference>
<organism evidence="2 3">
    <name type="scientific">Corynebacterium mustelae</name>
    <dbReference type="NCBI Taxonomy" id="571915"/>
    <lineage>
        <taxon>Bacteria</taxon>
        <taxon>Bacillati</taxon>
        <taxon>Actinomycetota</taxon>
        <taxon>Actinomycetes</taxon>
        <taxon>Mycobacteriales</taxon>
        <taxon>Corynebacteriaceae</taxon>
        <taxon>Corynebacterium</taxon>
    </lineage>
</organism>
<evidence type="ECO:0000313" key="3">
    <source>
        <dbReference type="Proteomes" id="UP000035199"/>
    </source>
</evidence>
<gene>
    <name evidence="2" type="ORF">CMUST_10115</name>
</gene>